<feature type="compositionally biased region" description="Basic and acidic residues" evidence="1">
    <location>
        <begin position="1"/>
        <end position="11"/>
    </location>
</feature>
<dbReference type="SUPFAM" id="SSF55729">
    <property type="entry name" value="Acyl-CoA N-acyltransferases (Nat)"/>
    <property type="match status" value="1"/>
</dbReference>
<dbReference type="EMBL" id="WTYO01000003">
    <property type="protein sequence ID" value="MXO68640.1"/>
    <property type="molecule type" value="Genomic_DNA"/>
</dbReference>
<accession>A0ABW9UXV7</accession>
<reference evidence="2 3" key="1">
    <citation type="submission" date="2019-12" db="EMBL/GenBank/DDBJ databases">
        <title>Genomic-based taxomic classification of the family Erythrobacteraceae.</title>
        <authorList>
            <person name="Xu L."/>
        </authorList>
    </citation>
    <scope>NUCLEOTIDE SEQUENCE [LARGE SCALE GENOMIC DNA]</scope>
    <source>
        <strain evidence="2 3">H32</strain>
    </source>
</reference>
<feature type="region of interest" description="Disordered" evidence="1">
    <location>
        <begin position="1"/>
        <end position="25"/>
    </location>
</feature>
<proteinExistence type="predicted"/>
<dbReference type="RefSeq" id="WP_160733288.1">
    <property type="nucleotide sequence ID" value="NZ_WTYO01000003.1"/>
</dbReference>
<organism evidence="2 3">
    <name type="scientific">Pelagerythrobacter marinus</name>
    <dbReference type="NCBI Taxonomy" id="538382"/>
    <lineage>
        <taxon>Bacteria</taxon>
        <taxon>Pseudomonadati</taxon>
        <taxon>Pseudomonadota</taxon>
        <taxon>Alphaproteobacteria</taxon>
        <taxon>Sphingomonadales</taxon>
        <taxon>Erythrobacteraceae</taxon>
        <taxon>Pelagerythrobacter</taxon>
    </lineage>
</organism>
<dbReference type="InterPro" id="IPR010037">
    <property type="entry name" value="FkbH_domain"/>
</dbReference>
<dbReference type="SUPFAM" id="SSF56784">
    <property type="entry name" value="HAD-like"/>
    <property type="match status" value="1"/>
</dbReference>
<evidence type="ECO:0000256" key="1">
    <source>
        <dbReference type="SAM" id="MobiDB-lite"/>
    </source>
</evidence>
<dbReference type="Gene3D" id="3.40.630.30">
    <property type="match status" value="1"/>
</dbReference>
<dbReference type="Proteomes" id="UP000444401">
    <property type="component" value="Unassembled WGS sequence"/>
</dbReference>
<name>A0ABW9UXV7_9SPHN</name>
<dbReference type="InterPro" id="IPR010033">
    <property type="entry name" value="HAD_SF_ppase_IIIC"/>
</dbReference>
<dbReference type="InterPro" id="IPR036412">
    <property type="entry name" value="HAD-like_sf"/>
</dbReference>
<keyword evidence="3" id="KW-1185">Reference proteome</keyword>
<evidence type="ECO:0000313" key="2">
    <source>
        <dbReference type="EMBL" id="MXO68640.1"/>
    </source>
</evidence>
<dbReference type="NCBIfam" id="TIGR01686">
    <property type="entry name" value="FkbH"/>
    <property type="match status" value="1"/>
</dbReference>
<dbReference type="InterPro" id="IPR016181">
    <property type="entry name" value="Acyl_CoA_acyltransferase"/>
</dbReference>
<dbReference type="NCBIfam" id="TIGR01681">
    <property type="entry name" value="HAD-SF-IIIC"/>
    <property type="match status" value="1"/>
</dbReference>
<dbReference type="InterPro" id="IPR023214">
    <property type="entry name" value="HAD_sf"/>
</dbReference>
<evidence type="ECO:0000313" key="3">
    <source>
        <dbReference type="Proteomes" id="UP000444401"/>
    </source>
</evidence>
<sequence>MFEFDKADKKNPRPSSPSKSLADPVRAQHRSQLLWGEHCTECAAPDCYESCSLYDPRPDGRCRRFEFGALPNRNFPSAGSAAAEIKFRRWARLMAKGNTLLLPSWLATATEWLILRTSPILDAIGSLAARVSGDRRWSYLGYHVWDRMTGIAARFQTERPYALAIEIFNPTDRIVELVLQISVDRSRMRPRREEHKLPVPFYETLRIPSGHFSQIIPGEKFAPIASSGLPFEIAIEPLQEDTHLVFPTLDLIAQPKKIDEQKPVQDLPVKCVIFDLDETLWKGTLVEGDVQLKSGIAHLFEVLDHRGILISVVSKNDPAAAEEQLRAFGLDQYVLKSQIGWRPKSEGVKAIADQLNIGTDALLLIDDSPFERAEVERAVPGVRTLSEKALDDLLDDPQLAGAATSESKERRRLYKEAETRKEASTSFDGNYNDFLRSCEIRLTIRTNELRDAERIQELVQRTNQLNFSGHKYSNREVALLLDDSTLVRHVIECSDRYGSYGVVGFCLTRLEGRVLRIEDLMLSCRVQGKQIERALLYHLTNKNGHTLDAVEIAFHQTKRNGPASAVLDDLGFEPTTNEVRRITMTPGIFDTDIVTIENCQPGPTGDLP</sequence>
<protein>
    <submittedName>
        <fullName evidence="2">HAD-IIIC family phosphatase</fullName>
    </submittedName>
</protein>
<comment type="caution">
    <text evidence="2">The sequence shown here is derived from an EMBL/GenBank/DDBJ whole genome shotgun (WGS) entry which is preliminary data.</text>
</comment>
<gene>
    <name evidence="2" type="ORF">GRI72_07350</name>
</gene>
<dbReference type="Gene3D" id="3.40.50.1000">
    <property type="entry name" value="HAD superfamily/HAD-like"/>
    <property type="match status" value="1"/>
</dbReference>